<dbReference type="PANTHER" id="PTHR42793:SF1">
    <property type="entry name" value="PEPTIDYL-LYSINE N-ACETYLTRANSFERASE PATZ"/>
    <property type="match status" value="1"/>
</dbReference>
<dbReference type="InterPro" id="IPR016181">
    <property type="entry name" value="Acyl_CoA_acyltransferase"/>
</dbReference>
<dbReference type="EC" id="2.3.1.-" evidence="2"/>
<dbReference type="Gene3D" id="3.30.1490.20">
    <property type="entry name" value="ATP-grasp fold, A domain"/>
    <property type="match status" value="1"/>
</dbReference>
<evidence type="ECO:0000313" key="2">
    <source>
        <dbReference type="EMBL" id="MFC4533120.1"/>
    </source>
</evidence>
<proteinExistence type="predicted"/>
<dbReference type="Gene3D" id="3.30.470.20">
    <property type="entry name" value="ATP-grasp fold, B domain"/>
    <property type="match status" value="1"/>
</dbReference>
<name>A0ABV9CJ07_9ACTN</name>
<dbReference type="Gene3D" id="3.40.50.261">
    <property type="entry name" value="Succinyl-CoA synthetase domains"/>
    <property type="match status" value="2"/>
</dbReference>
<dbReference type="EMBL" id="JBHSFP010000013">
    <property type="protein sequence ID" value="MFC4533120.1"/>
    <property type="molecule type" value="Genomic_DNA"/>
</dbReference>
<dbReference type="InterPro" id="IPR003781">
    <property type="entry name" value="CoA-bd"/>
</dbReference>
<feature type="domain" description="N-acetyltransferase" evidence="1">
    <location>
        <begin position="43"/>
        <end position="193"/>
    </location>
</feature>
<dbReference type="InterPro" id="IPR013815">
    <property type="entry name" value="ATP_grasp_subdomain_1"/>
</dbReference>
<comment type="caution">
    <text evidence="2">The sequence shown here is derived from an EMBL/GenBank/DDBJ whole genome shotgun (WGS) entry which is preliminary data.</text>
</comment>
<dbReference type="Proteomes" id="UP001596004">
    <property type="component" value="Unassembled WGS sequence"/>
</dbReference>
<dbReference type="InterPro" id="IPR032875">
    <property type="entry name" value="Succ_CoA_lig_flav_dom"/>
</dbReference>
<dbReference type="SMART" id="SM00881">
    <property type="entry name" value="CoA_binding"/>
    <property type="match status" value="1"/>
</dbReference>
<dbReference type="SUPFAM" id="SSF52210">
    <property type="entry name" value="Succinyl-CoA synthetase domains"/>
    <property type="match status" value="2"/>
</dbReference>
<dbReference type="SUPFAM" id="SSF55729">
    <property type="entry name" value="Acyl-CoA N-acyltransferases (Nat)"/>
    <property type="match status" value="1"/>
</dbReference>
<dbReference type="PANTHER" id="PTHR42793">
    <property type="entry name" value="COA BINDING DOMAIN CONTAINING PROTEIN"/>
    <property type="match status" value="1"/>
</dbReference>
<sequence>MTTGPGRRGSRPLNCASSMTQARIMLRCEDDGCDVLLRDGGIAHVRPLRVSDRDALHALVSRSSERSAYLRFFTGGLGTARAHMDHLLGPAYRGHALVALVAGRVVGVAEYVPDVHRPEADIGILLDDQVHGLGLGTLLLEHIALDASQRGIERLTANVLAGNRPMLQVLGDLGLPVERRCRQGEIELRIGLHPTADLLEQIERRAHEAERNSLAYMFSPASVAVVGAGRNSASVGHRVLRNLIDGGFSGPVHPVNPGAAQVCGLPAYPTVSAVPGPVELAVIATPAGTVPEVARDCARHGVRGLVVVSAGFAEAGNKDLEDRLLRICREAGMRLVGPNCLGIANTAAALNAGFMPSLPSEGRLGLMSQSGAVAVALIERARELGLGVSSFASVGNKADVSGNDLLEYWEDDQATGVIAMYMESFGNPRRFGRIARRVSARKPIIVVKSGRSASGGRAVRSHTAAAATPDRAVDALLRASGVIREDSVQDMLDTARLLAFQPLPTGRRVAIVGNSGGPEAIMADACEQQGLCVPELSTVTQDALRTRLRAAAAVGNPVDLTAGGDAGEFAAAIEIVLADPGVDALFAVYTPPFGSGLAATRDAVGTATAGSVKTVLACVMGRDGLIDGRIPCYAFPEQAVHALRRAADYAAWRNRPSEPPERTGGADLKRARAIIEQDLAAYPQGRWLDTPLATRLLSYYDISVADSVTVDGPETAAEAAAWVGLPAVVKATGPEIVHKTDVGGVRLGLRKPEEVRQAYRELAERIGPAMTGAVVQHMMTGGLEMIVGGVAHEAFGPLIMVGLGGTITELLSDRAFRVPPISDAEAARMIGELRCAPLLSGYRGSPPLDVKGLKNQIVRLGHLMDDLPEIAEVDLNPVIVTPTGVTAVDARVRLAPDAGRPSLFRRRLR</sequence>
<protein>
    <submittedName>
        <fullName evidence="2">GNAT family N-acetyltransferase</fullName>
        <ecNumber evidence="2">2.3.1.-</ecNumber>
    </submittedName>
</protein>
<dbReference type="RefSeq" id="WP_380842202.1">
    <property type="nucleotide sequence ID" value="NZ_JBHSFP010000013.1"/>
</dbReference>
<dbReference type="InterPro" id="IPR036291">
    <property type="entry name" value="NAD(P)-bd_dom_sf"/>
</dbReference>
<dbReference type="InterPro" id="IPR043938">
    <property type="entry name" value="Ligase_CoA_dom"/>
</dbReference>
<dbReference type="GO" id="GO:0016746">
    <property type="term" value="F:acyltransferase activity"/>
    <property type="evidence" value="ECO:0007669"/>
    <property type="project" value="UniProtKB-KW"/>
</dbReference>
<dbReference type="Pfam" id="PF13607">
    <property type="entry name" value="Succ_CoA_lig"/>
    <property type="match status" value="1"/>
</dbReference>
<organism evidence="2 3">
    <name type="scientific">Sphaerisporangium dianthi</name>
    <dbReference type="NCBI Taxonomy" id="1436120"/>
    <lineage>
        <taxon>Bacteria</taxon>
        <taxon>Bacillati</taxon>
        <taxon>Actinomycetota</taxon>
        <taxon>Actinomycetes</taxon>
        <taxon>Streptosporangiales</taxon>
        <taxon>Streptosporangiaceae</taxon>
        <taxon>Sphaerisporangium</taxon>
    </lineage>
</organism>
<keyword evidence="2" id="KW-0012">Acyltransferase</keyword>
<evidence type="ECO:0000313" key="3">
    <source>
        <dbReference type="Proteomes" id="UP001596004"/>
    </source>
</evidence>
<dbReference type="Gene3D" id="3.40.630.30">
    <property type="match status" value="1"/>
</dbReference>
<keyword evidence="2" id="KW-0808">Transferase</keyword>
<dbReference type="PROSITE" id="PS51186">
    <property type="entry name" value="GNAT"/>
    <property type="match status" value="1"/>
</dbReference>
<keyword evidence="3" id="KW-1185">Reference proteome</keyword>
<dbReference type="Pfam" id="PF13380">
    <property type="entry name" value="CoA_binding_2"/>
    <property type="match status" value="1"/>
</dbReference>
<dbReference type="SUPFAM" id="SSF56059">
    <property type="entry name" value="Glutathione synthetase ATP-binding domain-like"/>
    <property type="match status" value="1"/>
</dbReference>
<dbReference type="Pfam" id="PF13549">
    <property type="entry name" value="ATP-grasp_5"/>
    <property type="match status" value="1"/>
</dbReference>
<dbReference type="SUPFAM" id="SSF51735">
    <property type="entry name" value="NAD(P)-binding Rossmann-fold domains"/>
    <property type="match status" value="1"/>
</dbReference>
<dbReference type="Gene3D" id="3.40.50.720">
    <property type="entry name" value="NAD(P)-binding Rossmann-like Domain"/>
    <property type="match status" value="1"/>
</dbReference>
<dbReference type="InterPro" id="IPR016102">
    <property type="entry name" value="Succinyl-CoA_synth-like"/>
</dbReference>
<dbReference type="Pfam" id="PF19045">
    <property type="entry name" value="Ligase_CoA_2"/>
    <property type="match status" value="1"/>
</dbReference>
<evidence type="ECO:0000259" key="1">
    <source>
        <dbReference type="PROSITE" id="PS51186"/>
    </source>
</evidence>
<reference evidence="3" key="1">
    <citation type="journal article" date="2019" name="Int. J. Syst. Evol. Microbiol.">
        <title>The Global Catalogue of Microorganisms (GCM) 10K type strain sequencing project: providing services to taxonomists for standard genome sequencing and annotation.</title>
        <authorList>
            <consortium name="The Broad Institute Genomics Platform"/>
            <consortium name="The Broad Institute Genome Sequencing Center for Infectious Disease"/>
            <person name="Wu L."/>
            <person name="Ma J."/>
        </authorList>
    </citation>
    <scope>NUCLEOTIDE SEQUENCE [LARGE SCALE GENOMIC DNA]</scope>
    <source>
        <strain evidence="3">CGMCC 4.7132</strain>
    </source>
</reference>
<gene>
    <name evidence="2" type="ORF">ACFO60_20300</name>
</gene>
<accession>A0ABV9CJ07</accession>
<dbReference type="Pfam" id="PF00583">
    <property type="entry name" value="Acetyltransf_1"/>
    <property type="match status" value="1"/>
</dbReference>
<dbReference type="InterPro" id="IPR000182">
    <property type="entry name" value="GNAT_dom"/>
</dbReference>